<organism evidence="1 2">
    <name type="scientific">Trypanosoma rangeli</name>
    <dbReference type="NCBI Taxonomy" id="5698"/>
    <lineage>
        <taxon>Eukaryota</taxon>
        <taxon>Discoba</taxon>
        <taxon>Euglenozoa</taxon>
        <taxon>Kinetoplastea</taxon>
        <taxon>Metakinetoplastina</taxon>
        <taxon>Trypanosomatida</taxon>
        <taxon>Trypanosomatidae</taxon>
        <taxon>Trypanosoma</taxon>
        <taxon>Herpetosoma</taxon>
    </lineage>
</organism>
<dbReference type="Proteomes" id="UP000283634">
    <property type="component" value="Unassembled WGS sequence"/>
</dbReference>
<dbReference type="RefSeq" id="XP_029239738.1">
    <property type="nucleotide sequence ID" value="XM_029380372.1"/>
</dbReference>
<keyword evidence="2" id="KW-1185">Reference proteome</keyword>
<accession>A0A3R7NT71</accession>
<comment type="caution">
    <text evidence="1">The sequence shown here is derived from an EMBL/GenBank/DDBJ whole genome shotgun (WGS) entry which is preliminary data.</text>
</comment>
<evidence type="ECO:0000313" key="1">
    <source>
        <dbReference type="EMBL" id="RNF07276.1"/>
    </source>
</evidence>
<dbReference type="GeneID" id="40327332"/>
<protein>
    <submittedName>
        <fullName evidence="1">Uncharacterized protein</fullName>
    </submittedName>
</protein>
<dbReference type="AlphaFoldDB" id="A0A3R7NT71"/>
<dbReference type="EMBL" id="MKGL01000090">
    <property type="protein sequence ID" value="RNF07276.1"/>
    <property type="molecule type" value="Genomic_DNA"/>
</dbReference>
<sequence length="112" mass="12055">MFSRVKARLSPGSTLSLILDGIKAGVSREALTDALSWVGCQLLKEDQPSTHSKDVATYFVAAHELVFLNTASHHVLIGVFQRGKTIELLSTHLAAHLFAAMCALGVGDRLLL</sequence>
<evidence type="ECO:0000313" key="2">
    <source>
        <dbReference type="Proteomes" id="UP000283634"/>
    </source>
</evidence>
<reference evidence="1 2" key="1">
    <citation type="journal article" date="2018" name="BMC Genomics">
        <title>Genomic comparison of Trypanosoma conorhini and Trypanosoma rangeli to Trypanosoma cruzi strains of high and low virulence.</title>
        <authorList>
            <person name="Bradwell K.R."/>
            <person name="Koparde V.N."/>
            <person name="Matveyev A.V."/>
            <person name="Serrano M.G."/>
            <person name="Alves J.M."/>
            <person name="Parikh H."/>
            <person name="Huang B."/>
            <person name="Lee V."/>
            <person name="Espinosa-Alvarez O."/>
            <person name="Ortiz P.A."/>
            <person name="Costa-Martins A.G."/>
            <person name="Teixeira M.M."/>
            <person name="Buck G.A."/>
        </authorList>
    </citation>
    <scope>NUCLEOTIDE SEQUENCE [LARGE SCALE GENOMIC DNA]</scope>
    <source>
        <strain evidence="1 2">AM80</strain>
    </source>
</reference>
<name>A0A3R7NT71_TRYRA</name>
<gene>
    <name evidence="1" type="ORF">TraAM80_03399</name>
</gene>
<proteinExistence type="predicted"/>